<gene>
    <name evidence="3" type="ORF">PROFUN_01348</name>
</gene>
<dbReference type="OrthoDB" id="10017054at2759"/>
<dbReference type="Proteomes" id="UP000241769">
    <property type="component" value="Unassembled WGS sequence"/>
</dbReference>
<evidence type="ECO:0000259" key="2">
    <source>
        <dbReference type="PROSITE" id="PS50238"/>
    </source>
</evidence>
<dbReference type="PROSITE" id="PS50238">
    <property type="entry name" value="RHOGAP"/>
    <property type="match status" value="1"/>
</dbReference>
<dbReference type="SUPFAM" id="SSF47576">
    <property type="entry name" value="Calponin-homology domain, CH-domain"/>
    <property type="match status" value="1"/>
</dbReference>
<dbReference type="PANTHER" id="PTHR45808">
    <property type="entry name" value="RHO GTPASE-ACTIVATING PROTEIN 68F"/>
    <property type="match status" value="1"/>
</dbReference>
<dbReference type="Gene3D" id="1.10.418.10">
    <property type="entry name" value="Calponin-like domain"/>
    <property type="match status" value="2"/>
</dbReference>
<dbReference type="SMART" id="SM00324">
    <property type="entry name" value="RhoGAP"/>
    <property type="match status" value="1"/>
</dbReference>
<dbReference type="Pfam" id="PF00620">
    <property type="entry name" value="RhoGAP"/>
    <property type="match status" value="1"/>
</dbReference>
<proteinExistence type="predicted"/>
<dbReference type="GO" id="GO:0005737">
    <property type="term" value="C:cytoplasm"/>
    <property type="evidence" value="ECO:0007669"/>
    <property type="project" value="TreeGrafter"/>
</dbReference>
<dbReference type="InterPro" id="IPR008936">
    <property type="entry name" value="Rho_GTPase_activation_prot"/>
</dbReference>
<feature type="coiled-coil region" evidence="1">
    <location>
        <begin position="563"/>
        <end position="604"/>
    </location>
</feature>
<dbReference type="AlphaFoldDB" id="A0A2P6NZT4"/>
<dbReference type="InterPro" id="IPR001715">
    <property type="entry name" value="CH_dom"/>
</dbReference>
<dbReference type="InParanoid" id="A0A2P6NZT4"/>
<dbReference type="EMBL" id="MDYQ01000003">
    <property type="protein sequence ID" value="PRP89485.1"/>
    <property type="molecule type" value="Genomic_DNA"/>
</dbReference>
<dbReference type="GO" id="GO:0007264">
    <property type="term" value="P:small GTPase-mediated signal transduction"/>
    <property type="evidence" value="ECO:0007669"/>
    <property type="project" value="TreeGrafter"/>
</dbReference>
<keyword evidence="1" id="KW-0175">Coiled coil</keyword>
<evidence type="ECO:0000313" key="3">
    <source>
        <dbReference type="EMBL" id="PRP89485.1"/>
    </source>
</evidence>
<organism evidence="3 4">
    <name type="scientific">Planoprotostelium fungivorum</name>
    <dbReference type="NCBI Taxonomy" id="1890364"/>
    <lineage>
        <taxon>Eukaryota</taxon>
        <taxon>Amoebozoa</taxon>
        <taxon>Evosea</taxon>
        <taxon>Variosea</taxon>
        <taxon>Cavosteliida</taxon>
        <taxon>Cavosteliaceae</taxon>
        <taxon>Planoprotostelium</taxon>
    </lineage>
</organism>
<evidence type="ECO:0000256" key="1">
    <source>
        <dbReference type="SAM" id="Coils"/>
    </source>
</evidence>
<comment type="caution">
    <text evidence="3">The sequence shown here is derived from an EMBL/GenBank/DDBJ whole genome shotgun (WGS) entry which is preliminary data.</text>
</comment>
<accession>A0A2P6NZT4</accession>
<feature type="domain" description="Rho-GAP" evidence="2">
    <location>
        <begin position="220"/>
        <end position="411"/>
    </location>
</feature>
<protein>
    <recommendedName>
        <fullName evidence="2">Rho-GAP domain-containing protein</fullName>
    </recommendedName>
</protein>
<reference evidence="3 4" key="1">
    <citation type="journal article" date="2018" name="Genome Biol. Evol.">
        <title>Multiple Roots of Fruiting Body Formation in Amoebozoa.</title>
        <authorList>
            <person name="Hillmann F."/>
            <person name="Forbes G."/>
            <person name="Novohradska S."/>
            <person name="Ferling I."/>
            <person name="Riege K."/>
            <person name="Groth M."/>
            <person name="Westermann M."/>
            <person name="Marz M."/>
            <person name="Spaller T."/>
            <person name="Winckler T."/>
            <person name="Schaap P."/>
            <person name="Glockner G."/>
        </authorList>
    </citation>
    <scope>NUCLEOTIDE SEQUENCE [LARGE SCALE GENOMIC DNA]</scope>
    <source>
        <strain evidence="3 4">Jena</strain>
    </source>
</reference>
<dbReference type="SUPFAM" id="SSF48350">
    <property type="entry name" value="GTPase activation domain, GAP"/>
    <property type="match status" value="1"/>
</dbReference>
<dbReference type="InterPro" id="IPR000198">
    <property type="entry name" value="RhoGAP_dom"/>
</dbReference>
<dbReference type="InterPro" id="IPR036872">
    <property type="entry name" value="CH_dom_sf"/>
</dbReference>
<dbReference type="GO" id="GO:0005096">
    <property type="term" value="F:GTPase activator activity"/>
    <property type="evidence" value="ECO:0007669"/>
    <property type="project" value="TreeGrafter"/>
</dbReference>
<evidence type="ECO:0000313" key="4">
    <source>
        <dbReference type="Proteomes" id="UP000241769"/>
    </source>
</evidence>
<name>A0A2P6NZT4_9EUKA</name>
<keyword evidence="4" id="KW-1185">Reference proteome</keyword>
<dbReference type="PANTHER" id="PTHR45808:SF2">
    <property type="entry name" value="RHO GTPASE-ACTIVATING PROTEIN 68F"/>
    <property type="match status" value="1"/>
</dbReference>
<dbReference type="Gene3D" id="1.10.555.10">
    <property type="entry name" value="Rho GTPase activation protein"/>
    <property type="match status" value="1"/>
</dbReference>
<dbReference type="Pfam" id="PF00307">
    <property type="entry name" value="CH"/>
    <property type="match status" value="1"/>
</dbReference>
<sequence length="633" mass="71661">MNKFCDLRMIVSFYNTQKSYLSFRSTAAIEFLLRSSSGAKEIQNVMRHYLRNIHGRPAYSNVRVKNFTSSWADGLAFCALLHRFLGIPALLDAEDMSTPEQFSIITYVSQYYHRFQNSSNATSGVASITFSPNDTTNSFSAVIAEKPHPEQRRIPVAEVEERAIMVAQNCITPETQSTITIAGQELINAGAYIEKQKKPTSEDIPSITRNKKAASSLFGLPIEHGLTENCSNMDVPQIAQELIECLSRKKYLHTEGIFRVASDKNRVKSLKADYDKAFTTGYKHKVDLLKYADESAHTVAAVLKLYLYYLPEPLLLPSPSFMSHWHDVIRDRGVERGIDSLPARSRALVEYLFDYLAKLVGAQQNNKLSASTVSKIFGPILLPNKAAPSPEHTKMAESILKMLIELRSEHSSSTRAITTSKALPVYHPDSELETEATRIKKRSEENTSVMSIAALQKQVQMLTGKISEKEKSINNLKQGNEAIAKRQKDSEMKMAELEKLWRIADNMQNQLKEKFAARDKKLVEQEKTVESLRAGDRTKIVGAPPEDRRDVFSQQTNAINQQMQRLQSQIGDKSKELEQMQKDMQSLRQSLLDLEAKSTQEQQNTIELQDMMKQIKTDNLSLHWKAPLGRKCY</sequence>